<reference evidence="1 2" key="1">
    <citation type="journal article" date="2001" name="Virology">
        <title>Sequences and replication of genomes of the archaeal rudiviruses SIRV1 and SIRV2: relationships to the archaeal lipothrixvirus SIFV and some eukaryal viruses.</title>
        <authorList>
            <person name="Peng X."/>
            <person name="Blum H."/>
            <person name="She Q."/>
            <person name="Mallok S."/>
            <person name="Brugger K."/>
            <person name="Garrett R.A."/>
            <person name="Zillig W."/>
            <person name="Prangishvili D."/>
        </authorList>
    </citation>
    <scope>NUCLEOTIDE SEQUENCE</scope>
    <source>
        <strain evidence="1 2">HVE10/4</strain>
    </source>
</reference>
<organismHost>
    <name type="scientific">Saccharolobus islandicus</name>
    <name type="common">Sulfolobus islandicus</name>
    <dbReference type="NCBI Taxonomy" id="43080"/>
</organismHost>
<name>Q8V9P3_SIRV2</name>
<dbReference type="RefSeq" id="NP_666559.1">
    <property type="nucleotide sequence ID" value="NC_004086.1"/>
</dbReference>
<protein>
    <submittedName>
        <fullName evidence="1">Uncharacterized protein</fullName>
    </submittedName>
</protein>
<dbReference type="KEGG" id="vg:951441"/>
<dbReference type="EMBL" id="AJ344259">
    <property type="protein sequence ID" value="CAC87300.1"/>
    <property type="molecule type" value="Genomic_DNA"/>
</dbReference>
<proteinExistence type="predicted"/>
<evidence type="ECO:0000313" key="2">
    <source>
        <dbReference type="Proteomes" id="UP000002271"/>
    </source>
</evidence>
<sequence length="76" mass="9396">MHIFVNNFLMCDLLPYLVNINFILQINKYSRLIHNIMYMMFNICKNYYENNLGKYIVYYILYHRISKTIKLSYLLN</sequence>
<organism evidence="1 2">
    <name type="scientific">Sulfolobus islandicus rod-shaped virus 2</name>
    <name type="common">SIRV2</name>
    <name type="synonym">Sulfolobus virus SIRV-2</name>
    <dbReference type="NCBI Taxonomy" id="157899"/>
    <lineage>
        <taxon>Viruses</taxon>
        <taxon>Adnaviria</taxon>
        <taxon>Zilligvirae</taxon>
        <taxon>Taleaviricota</taxon>
        <taxon>Tokiviricetes</taxon>
        <taxon>Ligamenvirales</taxon>
        <taxon>Rudiviridae</taxon>
        <taxon>Icerudivirus</taxon>
        <taxon>Icerudivirus hveragerdiense</taxon>
        <taxon>Icerudivirus SIRV2</taxon>
    </lineage>
</organism>
<evidence type="ECO:0000313" key="1">
    <source>
        <dbReference type="EMBL" id="CAC87300.1"/>
    </source>
</evidence>
<dbReference type="Proteomes" id="UP000002271">
    <property type="component" value="Segment"/>
</dbReference>
<dbReference type="GeneID" id="951441"/>
<accession>Q8V9P3</accession>
<keyword evidence="2" id="KW-1185">Reference proteome</keyword>